<name>A0ABS4JKV3_9BACL</name>
<keyword evidence="2" id="KW-1185">Reference proteome</keyword>
<reference evidence="1 2" key="1">
    <citation type="submission" date="2021-03" db="EMBL/GenBank/DDBJ databases">
        <title>Genomic Encyclopedia of Type Strains, Phase IV (KMG-IV): sequencing the most valuable type-strain genomes for metagenomic binning, comparative biology and taxonomic classification.</title>
        <authorList>
            <person name="Goeker M."/>
        </authorList>
    </citation>
    <scope>NUCLEOTIDE SEQUENCE [LARGE SCALE GENOMIC DNA]</scope>
    <source>
        <strain evidence="1 2">DSM 26806</strain>
    </source>
</reference>
<dbReference type="Proteomes" id="UP001519288">
    <property type="component" value="Unassembled WGS sequence"/>
</dbReference>
<comment type="caution">
    <text evidence="1">The sequence shown here is derived from an EMBL/GenBank/DDBJ whole genome shotgun (WGS) entry which is preliminary data.</text>
</comment>
<protein>
    <submittedName>
        <fullName evidence="1">Uncharacterized protein</fullName>
    </submittedName>
</protein>
<gene>
    <name evidence="1" type="ORF">J2Z69_003405</name>
</gene>
<organism evidence="1 2">
    <name type="scientific">Paenibacillus shirakamiensis</name>
    <dbReference type="NCBI Taxonomy" id="1265935"/>
    <lineage>
        <taxon>Bacteria</taxon>
        <taxon>Bacillati</taxon>
        <taxon>Bacillota</taxon>
        <taxon>Bacilli</taxon>
        <taxon>Bacillales</taxon>
        <taxon>Paenibacillaceae</taxon>
        <taxon>Paenibacillus</taxon>
    </lineage>
</organism>
<accession>A0ABS4JKV3</accession>
<evidence type="ECO:0000313" key="1">
    <source>
        <dbReference type="EMBL" id="MBP2002333.1"/>
    </source>
</evidence>
<evidence type="ECO:0000313" key="2">
    <source>
        <dbReference type="Proteomes" id="UP001519288"/>
    </source>
</evidence>
<sequence length="61" mass="7035">MGVSIPYVFVVFSEKNTITMIELLFHAKWNHLALLQWTFSAFNEGRGIHFKLALKAPTNKK</sequence>
<dbReference type="EMBL" id="JAGGLD010000007">
    <property type="protein sequence ID" value="MBP2002333.1"/>
    <property type="molecule type" value="Genomic_DNA"/>
</dbReference>
<proteinExistence type="predicted"/>